<dbReference type="EMBL" id="JAHRIN010064823">
    <property type="protein sequence ID" value="MEQ2213986.1"/>
    <property type="molecule type" value="Genomic_DNA"/>
</dbReference>
<dbReference type="Proteomes" id="UP001434883">
    <property type="component" value="Unassembled WGS sequence"/>
</dbReference>
<gene>
    <name evidence="1" type="ORF">XENOCAPTIV_025126</name>
</gene>
<comment type="caution">
    <text evidence="1">The sequence shown here is derived from an EMBL/GenBank/DDBJ whole genome shotgun (WGS) entry which is preliminary data.</text>
</comment>
<keyword evidence="2" id="KW-1185">Reference proteome</keyword>
<sequence length="106" mass="12298">MIINYHFQEKLGLLMVDSSKISLLIRDRKNKAKMIRDNNKPSNLKAINCQVQPDTELISATKSHELALLNIRSLSGKSFWIITTIIILDYYNIKKVTKLQLRINQK</sequence>
<accession>A0ABV0S1I8</accession>
<evidence type="ECO:0000313" key="1">
    <source>
        <dbReference type="EMBL" id="MEQ2213986.1"/>
    </source>
</evidence>
<organism evidence="1 2">
    <name type="scientific">Xenoophorus captivus</name>
    <dbReference type="NCBI Taxonomy" id="1517983"/>
    <lineage>
        <taxon>Eukaryota</taxon>
        <taxon>Metazoa</taxon>
        <taxon>Chordata</taxon>
        <taxon>Craniata</taxon>
        <taxon>Vertebrata</taxon>
        <taxon>Euteleostomi</taxon>
        <taxon>Actinopterygii</taxon>
        <taxon>Neopterygii</taxon>
        <taxon>Teleostei</taxon>
        <taxon>Neoteleostei</taxon>
        <taxon>Acanthomorphata</taxon>
        <taxon>Ovalentaria</taxon>
        <taxon>Atherinomorphae</taxon>
        <taxon>Cyprinodontiformes</taxon>
        <taxon>Goodeidae</taxon>
        <taxon>Xenoophorus</taxon>
    </lineage>
</organism>
<name>A0ABV0S1I8_9TELE</name>
<protein>
    <submittedName>
        <fullName evidence="1">Uncharacterized protein</fullName>
    </submittedName>
</protein>
<proteinExistence type="predicted"/>
<evidence type="ECO:0000313" key="2">
    <source>
        <dbReference type="Proteomes" id="UP001434883"/>
    </source>
</evidence>
<reference evidence="1 2" key="1">
    <citation type="submission" date="2021-06" db="EMBL/GenBank/DDBJ databases">
        <authorList>
            <person name="Palmer J.M."/>
        </authorList>
    </citation>
    <scope>NUCLEOTIDE SEQUENCE [LARGE SCALE GENOMIC DNA]</scope>
    <source>
        <strain evidence="1 2">XC_2019</strain>
        <tissue evidence="1">Muscle</tissue>
    </source>
</reference>